<keyword evidence="4" id="KW-0597">Phosphoprotein</keyword>
<dbReference type="Gene3D" id="3.40.50.150">
    <property type="entry name" value="Vaccinia Virus protein VP39"/>
    <property type="match status" value="1"/>
</dbReference>
<dbReference type="SMART" id="SM00823">
    <property type="entry name" value="PKS_PP"/>
    <property type="match status" value="4"/>
</dbReference>
<dbReference type="SUPFAM" id="SSF52777">
    <property type="entry name" value="CoA-dependent acyltransferases"/>
    <property type="match status" value="12"/>
</dbReference>
<dbReference type="PROSITE" id="PS00012">
    <property type="entry name" value="PHOSPHOPANTETHEINE"/>
    <property type="match status" value="4"/>
</dbReference>
<feature type="domain" description="Carrier" evidence="7">
    <location>
        <begin position="4996"/>
        <end position="5071"/>
    </location>
</feature>
<feature type="domain" description="Carrier" evidence="7">
    <location>
        <begin position="949"/>
        <end position="1023"/>
    </location>
</feature>
<dbReference type="InterPro" id="IPR001242">
    <property type="entry name" value="Condensation_dom"/>
</dbReference>
<dbReference type="Pfam" id="PF00501">
    <property type="entry name" value="AMP-binding"/>
    <property type="match status" value="5"/>
</dbReference>
<evidence type="ECO:0000256" key="5">
    <source>
        <dbReference type="ARBA" id="ARBA00022737"/>
    </source>
</evidence>
<evidence type="ECO:0000259" key="7">
    <source>
        <dbReference type="PROSITE" id="PS50075"/>
    </source>
</evidence>
<dbReference type="GO" id="GO:0008610">
    <property type="term" value="P:lipid biosynthetic process"/>
    <property type="evidence" value="ECO:0007669"/>
    <property type="project" value="UniProtKB-ARBA"/>
</dbReference>
<evidence type="ECO:0000313" key="9">
    <source>
        <dbReference type="Proteomes" id="UP000193247"/>
    </source>
</evidence>
<dbReference type="InterPro" id="IPR045851">
    <property type="entry name" value="AMP-bd_C_sf"/>
</dbReference>
<dbReference type="SUPFAM" id="SSF47336">
    <property type="entry name" value="ACP-like"/>
    <property type="match status" value="4"/>
</dbReference>
<dbReference type="InterPro" id="IPR006162">
    <property type="entry name" value="Ppantetheine_attach_site"/>
</dbReference>
<dbReference type="UniPathway" id="UPA00011"/>
<dbReference type="GO" id="GO:0009403">
    <property type="term" value="P:toxin biosynthetic process"/>
    <property type="evidence" value="ECO:0007669"/>
    <property type="project" value="UniProtKB-ARBA"/>
</dbReference>
<dbReference type="InterPro" id="IPR029063">
    <property type="entry name" value="SAM-dependent_MTases_sf"/>
</dbReference>
<dbReference type="GO" id="GO:0003824">
    <property type="term" value="F:catalytic activity"/>
    <property type="evidence" value="ECO:0007669"/>
    <property type="project" value="UniProtKB-KW"/>
</dbReference>
<reference evidence="8 9" key="1">
    <citation type="submission" date="2017-04" db="EMBL/GenBank/DDBJ databases">
        <title>The new phylogeny of genus Mycobacterium.</title>
        <authorList>
            <person name="Tortoli E."/>
            <person name="Trovato A."/>
            <person name="Cirillo D.M."/>
        </authorList>
    </citation>
    <scope>NUCLEOTIDE SEQUENCE [LARGE SCALE GENOMIC DNA]</scope>
    <source>
        <strain evidence="8 9">TBL 1200985</strain>
    </source>
</reference>
<dbReference type="InterPro" id="IPR023213">
    <property type="entry name" value="CAT-like_dom_sf"/>
</dbReference>
<sequence length="6011" mass="640453">MELGDRAFPVTRGQLDIWLAQETGDSVGEWQLGLFVKIEGALERDALEWAIRRGVQEAEPVRAAFFEVDGEVFQRAIDYPDVELEFYDLSSSPRAVQEARETASSIQRTPMPLDGPLFKFVLFRTRIDEFYLFACCHHIVIDGSGFALLGHRIASVYSAIVSGAPIPPAFFGSLRDLVDCESEYEASNEYLEDRAYWARNLPLESGPHYRLPQAPSECDPYRSSAPVPLDPVILRRVAQLCQAWNMPRSSVITAACALLVREWCAAGPEVVLDFPVSRRVRPESKTVPGMVAGVVPLVLRLSPASAVAGLCAHVDTRIREALQHQRFPAQALERKTHPRGPGELANRVVVDFLPTTFTVPFGGAAASASLLPGLVSGFGLVFSGTGDELLLSTLGAGRPFPNHDVADIARRLERVLVAMTADPGRRLSSLDLLDGGEHARLDEIAHRAVLTRPAAAPESVAGLFAAQVARNPQAVALVCGGQSMTYGELDEAADRLAQLLAGQGAGPGRCVALLLSRSAEAVVAILAVLKTGAAYLPIDPGHPAARVGFMVADAAPIAALTTADLADRFDGHDVVVIDVNDPAVVTHPSTGLPKPDAEDLAYVVYTSGTTGVPKGVALTHHNVTQLLGSLDAGLPAAGVWSQSHSLAFDVSVWEIFGALLRGGRLVVIPESVAGSPEDFHALLVAEKVSVLTQTPSAAAMLSPEGLGSVALVVVGEACPPEVVDRWAPGRVMLNAYGPTETTMCVAISAPLQPGSGVPPIGSPVAGAGLFVLDGWLRPVPVGVVGELYVAGAGVGVGYLGRAGLTGSRFVACPFGTAGAPGKRMYRTGDLVRWRPDGQLDYLGRSDEQVKIRGYRIECGEVQAALVGLDGVEHAAVIAREDRPGAARLVGYVTGTADPAGIRAALAEQLPAYLVPTAVVAVDALPLTPNGKLDIRALPAPEYTAGEYRAPTTPAEEILAGIYAQVLGLERVGVDDSFFELGGDSISAMQVAARARAAGLTCRPRDIFVEQTAARLARVVAVAGAENGPIDEGIGQVVATPIMRWLASLGGTGGSVEQFNQTVLVQAPAGVTEADVVVMLQVLLDRHAMLRLRVDEVAGGWSLQVPESGSVAARDCLQAVDVLSDAAVAGARSRLNPAAGVMLSALWAASSGQLVLIIHHLAVDGVSWRILLEDLNIAWGQHHGGQPVALPAGGTSFQRWASLLAEHAYAPSVVVQAEAWRQVAATRAVLPAVRPDVDTFATAGHLTVELDAETTRVLLTEVPAAFHAGVQDILLIAVGLAVSEFVGFVGNDSAPIGIDVEGHGRHEELAADVDLSRTVGWFTTKYPVSLNVAGSVGGLGWAQVVAGEAALGGVIKDAKEQLRALPDPLTYGVLRYLNTEIDLAGSDPLIGFNYLGRVAVRAVGAVDDGWRLGEQGLSFTGAATAIPMPLVHTVELNAGTVDTEDGPRLRADWMWAPSALDRAQVGRLSRLWGEALAGICAHVRGGGGGLTPSDIAPARLSQQQIDELCQHYRIADILPLTPLQQGLLFHASTARGKDDDMYAVQLEFTLTGALDPHRLRDAVHTAVTRHPHLAARFASQFDEPVQIIPADPVVAWRFVDLGIDVELDGDIDPDEQIQRLCAAERVAVCDLADQPAFRAALIRTATDRHRFVLTNHHIVLDGWSLPILLREILASYYRQPLPAAASYRAFITWLADRDLDAARAAWGEVLAGFDTPTLVGPQDRPQDRLGLGRRGFASFRVSEQTTLALGELARACHTTVSTVLQGAWALLLTSLTGRHDVAFGTARSRVGQPEVADAESMVGLLINTVPVRATITAATTTEDLLDQLQTTHNDTLEHQHLALSEIHRVTSHERLFDTLFVYENYPLDTGVPLGPSSGDGLAIAEFTNREYNHYPLTAEALPGRELGFNVEYDTDVFDAASIEVVTERLRQVLAAMTADPTRRLSSIDLLDAGEHARLQRWSGAGVQAPLGVAPELLAAAAAADPDAVAVIDGAREASYRELDEWSTRLARVLIEAGVGPERAVGVAMDRCVELVVAWWAVVKAGGIYVPVDRAHPVERIASVLDAVGAVCVLTCAGDTVAGAGARPVVRIDGLDVSGRSAEAIADADRLAPLGVDNTAYVIFTSGSTGAPKGVAVSHAGLLGWPAAQCELSGLGADARVLMVASPIFDASIGEMLLAAESGGAVVVAPPQVYAGDALTALLQTQRVSAAFMTPTVLSSLDRTRLDGLDTLMVGGEACPPDLVAAWAPGRRMFNVYGPTETTIWVTSSSPLSAGQPVRIGAPIPGVCALVLDAWLKPAPIGVVGELYLSGPALAHGYAGRVELTAERFVASPFSGPYGAVGVPGKRMYRTGDMVRWAADGTLDYLGRADTQIKLRGQRIELGEIENTLLACPQVTQAAVTVQDGATGSYLVAYLTLDHATTADQDAEDVEEWQHLYDDLYGAEDGSGFGMDFRGWNSSYTGDPIPLEEMVEWRSATVDRIMTLRPRRVLEIGAGSGLLLAEIAPQCEQYVATDFSAVAIENLARSMERLQIGWRDRVELLTQPAHVADGLPRGHFDTIILNSVVQYFPNAGYLAEVIDTAMDLLAPGGAVFIGDVRNHSLQDAFQTSIALSRSGATDTADIRQRVRHALLGETELLLAPEFFTTWADGRASAGGLDIQVKRGLADNELNRYRYDVIIHKTPAPVRSLATAPTWAWAQCEGLRGLHDELVSQRPAVVRVTGIPRAGLITDVNVEAALGAGLPVSDALAQAGAGGVPDATVPEELHRTGEAAGYHVAVTWGAQSGTLSAVFVDLSALGDRHAPLLTDLYLPPTEIRHRISHANDPRTNTKVGEVRERLSAWLPEYMVPTHIVALEEFPLTSSGKLDRKALPAPDYQDADRYRPPVSAAEEILVGIYAQILGLGRVGVDDSFFDLGGDSLSAMRLIAAVNASFNADLGVRAVFEAPTVAELARLTGGEAGRLEPLLAGERPAVIPLSFAQTRLWFIDQLQGPSPIYNVAVALQLRGRLDTEALAAALADVVDRHESLRTLFAAPDGIPQQLVVPTEEAGFACDVIDAAGWSEERLRQRIQAAARYTFDLASESPLHAQLFVVSEDEHVLVAVVHHIAADGWSITPLARDLGVAYASRCAGRAPDWTPLAVQYVDFTLWQRAQLGDPEDPLSRIAAQLDFWEDTLAGLPERLQLPTDRPYPPVADHRGARLAVDWPMELQQQVRRVAREHNATSFMVVQAAFAALLSKVSASNDVAVGFPIAGRRDPALDELVGFFVNTLVLRVDVSGDPTFAELLAQVRRRSLAAFEHQDVPFEFLVERLSPTRSLTHHPLIQVLLGWENFPGHDNNPNDTLALGDVQVTPMPVHTDTARMDLTFSLAERWTETGQRAGIAVTAEFRTDVYDAGSIEAFIERLQRTLTAVTADPDRRLSSVDLLDPAEHAQLQKWGNEAVLTERTPAPLMSIPGLFAAQVARTPDALALTFEGRSVTYSELDEAANRLAHLLVKRGAGPGQSVALMFSRSVEAIVSILAVLKSGAAYLPIDPALPEVRIEFMLADVAPMVALTTAALADKLDRFDVEVIDVGDPAVHIQPSTPPPDPSPYDLAHIIYTSGTTGVPKGVAVTQYNVAQLFDSLEMGVELAPGQVWTQFHSYAFDFSVWEIWGALLHGGRLVLVPDSVARSPQDFHALLVREQVTVLTQTPSAVGVLSQDGLESAALVIGAEPCPPELVDRWAPGRIMVNVYGPTETTMWASKSAPLTAGSGFPPIGSPVSRAAFFVLDESLQPVPAGVIGELYLAGAGVGVGYWRRTALTASRFVACPFVGAGAPGVRMYRTGDLMCWGPDGQLRYLGRADEQVKIRGYRIELGEIQAVLSALDGVEQAVVIAREDRPGDKRLVGYVTGTAEPAKTRAALADRLPDHMVPTAVVVLDALPVTVNGKLDIRALPAPNYHVDHFRAPSTEVEEILAGIYAQVLGVERVGVNDSFFDLGGDSLSTMRLTAEINAALEADLAVRAVFESPTVAQLAPRIAEVEDRLESLVAGERPATIPLSFAQSRLWFIGQLQGPSPLYNMASALRMHGQLDAEALGAALADVVARHESLRTLFPTHEGTPQQLVMPIERADFGWDVVDATGYSASQLDEAVKVTARYVFDLVSEIPIQARLFVVDVDEHVLVVVVHHIAADGMSLTPLAADLSAAYASRCAGQAPGWAELPVQYVDYTLWQRAQLGELDDSNSRIGGQLAYWETALAGMPERLQLPTDRPYPAVADQRGGSVEVDWPVELQHQVRRVAREHNATSFMVVQAALALLLSKVSANSDVAIGFPISGRRDPVLDQLVGFFVNTLVLRIDVGGDPSFTDLLAQVRARSLAAFEHQDVPFEVLVERVNPTRSLTHHPLVQVMLAWQNFAGHDDPAAGLALEGLQVTSVPVDTYTARMDLVFSLAERWNEAGEAAGIGGKVEFRTDVFDAGSIEALIGRLLRVLVAMTADPTRSLSSVDLLNAGERARLDVIGNRAALTAAGPTVGVSIPALFATQVVQAPEAVALVCEGRSMTYRELDEVSNRLAHLLAGRGAGPGQSVALLCSRSAEAVISILAVLKTGAAYLPIDPGMPAERIGFMLADAAPLAAVSTAELADRLDGHGIAIIDVGDIWDSGFNTHPDRPLSVPGPDGVAYLIYTSGTTGVPKGVAITHRNVTQLLEPLDAGLPEAGVWSQSHSLAFDVSVWEIFGALLRGGRLVVVPDSVVRSPQDVHALLVSEQVSVLTQTPSAVSVLSPEGLGSVSLVVVGDACPAELVDRWAPGRVMLNAYGPTETTMCVAISTPLVAGTPGAVPIGFPVPGAALFVLDESLRPVPPGVVGELYVAGAGVGVGYLGRAGLTASRFVACSFGAAGLRMYRSGDLVRWRADGQLDYLGRADEQVKIRGYRIECGEVQAVLSGLDGVGQAAVIAREDRPGDRRLVGYITGTADPAEIRTQLGQLLPGYMVPAAVVVVEALPVTVNGKLDTRALPAPEYGAGEYRAPATPIEEILAGVYADVLGVERVGVDDSFFDLGGDSISAMRLIAAINISLDTDLGVRTVFEAPSVALLAPRVGASAGRLPRLVAAERPAVVPLSFAQSRLWFIDQLQGPSPVYNVATALRLHGRLDVEALGAALGDVVARHESLRTLFPAPGGIPQQVVVRAERADVGWDVVDARGWSPPRLDGAIEAVARYAFDLATEIPLRARLFRVGDDEHVLVAVVHHIAADGWSITPLVRDLGVAYASRCVGQAPGWADLAVQYVDYTLWQRAQLGDLGDSDSRIAVQLAYWQDALAGMPDRVQLPTDRPYPPVADHRGAQVSVEWPAELQRRVARVAREHNATSFMVVQAALAVLLSKISASSEVAVGFPIAGRRDPALDELVGFFVNTLVLRVDLAGDPTVAELLAQVRARSLAAYEHQDVPFEVLVERLNPTRSLTHHPLVQVMLAWQNLPGSNHDPAAGLTLGDLQVSPLPVDAHTARTDLAIHLGERWTQAGEPAGIAGVLEFRTDVFDAASIEALIERLERVLVAITADPTKALSSVDLLDEAEHARLDGWGNRAVLTAAPAPALSIPVVFAAQAARNPEAVAISGQGQSMTYRELDEASNRLAHLLVGDGAGPGQCVGLLLSRSAQAVVAILAVLKTGAAYLPIHPGAPAARIGFMVDDAAPIAVITTAELADRFDGHDLVVIDVSDIGDPRIDTQPSTSLPEPSPEDIAYIIYTSGTTGVPKGVAVAHRNVTRLLEILDADLPRAGVWSQCHSLAFDFSVWEIFGALLGGGRLVVVPDSVVGSPEDLRALLVAEQVSVLSQTPSAFYALQTADAQHWWQTTSTAMERQVTQWLGLSASPSPELGDQLKLQTVVFGGEALEPPRLETWLDNHPGLPRLINMYGITETTVHASLRKIVVGDVDSTVSPIGVPLAHLGFFVLDGWLRPVPVGVVGELYVAGAGLACGYVRRASLTASRFVACPFGGPAAPGTRMYRTGDLVCWGPDGQLRHLGRADEQVKIRGYRIECGEVQAVLS</sequence>
<evidence type="ECO:0000256" key="4">
    <source>
        <dbReference type="ARBA" id="ARBA00022553"/>
    </source>
</evidence>
<dbReference type="InterPro" id="IPR036736">
    <property type="entry name" value="ACP-like_sf"/>
</dbReference>
<evidence type="ECO:0000256" key="2">
    <source>
        <dbReference type="ARBA" id="ARBA00006432"/>
    </source>
</evidence>
<feature type="domain" description="Carrier" evidence="7">
    <location>
        <begin position="3939"/>
        <end position="4014"/>
    </location>
</feature>
<dbReference type="InterPro" id="IPR020845">
    <property type="entry name" value="AMP-binding_CS"/>
</dbReference>
<dbReference type="InterPro" id="IPR020806">
    <property type="entry name" value="PKS_PP-bd"/>
</dbReference>
<dbReference type="InterPro" id="IPR000873">
    <property type="entry name" value="AMP-dep_synth/lig_dom"/>
</dbReference>
<dbReference type="GO" id="GO:0005829">
    <property type="term" value="C:cytosol"/>
    <property type="evidence" value="ECO:0007669"/>
    <property type="project" value="TreeGrafter"/>
</dbReference>
<dbReference type="Gene3D" id="3.40.50.12780">
    <property type="entry name" value="N-terminal domain of ligase-like"/>
    <property type="match status" value="4"/>
</dbReference>
<keyword evidence="9" id="KW-1185">Reference proteome</keyword>
<dbReference type="Gene3D" id="1.10.1200.10">
    <property type="entry name" value="ACP-like"/>
    <property type="match status" value="4"/>
</dbReference>
<proteinExistence type="inferred from homology"/>
<dbReference type="Proteomes" id="UP000193247">
    <property type="component" value="Unassembled WGS sequence"/>
</dbReference>
<name>A0A1X2LSA0_9MYCO</name>
<dbReference type="Gene3D" id="3.30.300.30">
    <property type="match status" value="5"/>
</dbReference>
<dbReference type="CDD" id="cd19543">
    <property type="entry name" value="DCL_NRPS"/>
    <property type="match status" value="1"/>
</dbReference>
<keyword evidence="5" id="KW-0677">Repeat</keyword>
<dbReference type="SUPFAM" id="SSF56801">
    <property type="entry name" value="Acetyl-CoA synthetase-like"/>
    <property type="match status" value="5"/>
</dbReference>
<dbReference type="Gene3D" id="3.30.559.10">
    <property type="entry name" value="Chloramphenicol acetyltransferase-like domain"/>
    <property type="match status" value="6"/>
</dbReference>
<keyword evidence="3" id="KW-0596">Phosphopantetheine</keyword>
<dbReference type="FunFam" id="3.40.50.12780:FF:000012">
    <property type="entry name" value="Non-ribosomal peptide synthetase"/>
    <property type="match status" value="4"/>
</dbReference>
<feature type="domain" description="Carrier" evidence="7">
    <location>
        <begin position="2880"/>
        <end position="2955"/>
    </location>
</feature>
<dbReference type="NCBIfam" id="NF004282">
    <property type="entry name" value="PRK05691.1"/>
    <property type="match status" value="6"/>
</dbReference>
<dbReference type="PROSITE" id="PS50075">
    <property type="entry name" value="CARRIER"/>
    <property type="match status" value="4"/>
</dbReference>
<protein>
    <submittedName>
        <fullName evidence="8">Non-ribosomal peptide synthetase</fullName>
    </submittedName>
</protein>
<dbReference type="InterPro" id="IPR010071">
    <property type="entry name" value="AA_adenyl_dom"/>
</dbReference>
<accession>A0A1X2LSA0</accession>
<dbReference type="EMBL" id="NCXP01000022">
    <property type="protein sequence ID" value="OSC39621.1"/>
    <property type="molecule type" value="Genomic_DNA"/>
</dbReference>
<dbReference type="RefSeq" id="WP_119185030.1">
    <property type="nucleotide sequence ID" value="NZ_NCXP01000022.1"/>
</dbReference>
<organism evidence="8 9">
    <name type="scientific">Mycobacterium decipiens</name>
    <dbReference type="NCBI Taxonomy" id="1430326"/>
    <lineage>
        <taxon>Bacteria</taxon>
        <taxon>Bacillati</taxon>
        <taxon>Actinomycetota</taxon>
        <taxon>Actinomycetes</taxon>
        <taxon>Mycobacteriales</taxon>
        <taxon>Mycobacteriaceae</taxon>
        <taxon>Mycobacterium</taxon>
    </lineage>
</organism>
<feature type="non-terminal residue" evidence="8">
    <location>
        <position position="6011"/>
    </location>
</feature>
<dbReference type="SMART" id="SM01294">
    <property type="entry name" value="PKS_PP_betabranch"/>
    <property type="match status" value="1"/>
</dbReference>
<dbReference type="PROSITE" id="PS00455">
    <property type="entry name" value="AMP_BINDING"/>
    <property type="match status" value="5"/>
</dbReference>
<comment type="similarity">
    <text evidence="2">Belongs to the ATP-dependent AMP-binding enzyme family.</text>
</comment>
<dbReference type="PANTHER" id="PTHR45527">
    <property type="entry name" value="NONRIBOSOMAL PEPTIDE SYNTHETASE"/>
    <property type="match status" value="1"/>
</dbReference>
<dbReference type="InterPro" id="IPR010060">
    <property type="entry name" value="NRPS_synth"/>
</dbReference>
<dbReference type="STRING" id="1430326.B8W66_16570"/>
<dbReference type="InterPro" id="IPR013217">
    <property type="entry name" value="Methyltransf_12"/>
</dbReference>
<dbReference type="Pfam" id="PF00668">
    <property type="entry name" value="Condensation"/>
    <property type="match status" value="6"/>
</dbReference>
<dbReference type="NCBIfam" id="TIGR01720">
    <property type="entry name" value="NRPS-para261"/>
    <property type="match status" value="1"/>
</dbReference>
<dbReference type="NCBIfam" id="TIGR01733">
    <property type="entry name" value="AA-adenyl-dom"/>
    <property type="match status" value="5"/>
</dbReference>
<dbReference type="Pfam" id="PF08242">
    <property type="entry name" value="Methyltransf_12"/>
    <property type="match status" value="1"/>
</dbReference>
<dbReference type="Gene3D" id="3.40.50.980">
    <property type="match status" value="2"/>
</dbReference>
<evidence type="ECO:0000256" key="3">
    <source>
        <dbReference type="ARBA" id="ARBA00022450"/>
    </source>
</evidence>
<evidence type="ECO:0000313" key="8">
    <source>
        <dbReference type="EMBL" id="OSC39621.1"/>
    </source>
</evidence>
<dbReference type="FunFam" id="3.30.300.30:FF:000010">
    <property type="entry name" value="Enterobactin synthetase component F"/>
    <property type="match status" value="3"/>
</dbReference>
<dbReference type="Pfam" id="PF00550">
    <property type="entry name" value="PP-binding"/>
    <property type="match status" value="4"/>
</dbReference>
<dbReference type="FunFam" id="3.40.50.980:FF:000001">
    <property type="entry name" value="Non-ribosomal peptide synthetase"/>
    <property type="match status" value="5"/>
</dbReference>
<evidence type="ECO:0000256" key="1">
    <source>
        <dbReference type="ARBA" id="ARBA00001957"/>
    </source>
</evidence>
<dbReference type="FunFam" id="1.10.1200.10:FF:000005">
    <property type="entry name" value="Nonribosomal peptide synthetase 1"/>
    <property type="match status" value="4"/>
</dbReference>
<dbReference type="Gene3D" id="3.30.559.30">
    <property type="entry name" value="Nonribosomal peptide synthetase, condensation domain"/>
    <property type="match status" value="6"/>
</dbReference>
<dbReference type="FunFam" id="3.30.559.10:FF:000012">
    <property type="entry name" value="Non-ribosomal peptide synthetase"/>
    <property type="match status" value="1"/>
</dbReference>
<comment type="cofactor">
    <cofactor evidence="1">
        <name>pantetheine 4'-phosphate</name>
        <dbReference type="ChEBI" id="CHEBI:47942"/>
    </cofactor>
</comment>
<dbReference type="Pfam" id="PF13193">
    <property type="entry name" value="AMP-binding_C"/>
    <property type="match status" value="3"/>
</dbReference>
<dbReference type="PANTHER" id="PTHR45527:SF14">
    <property type="entry name" value="PLIPASTATIN SYNTHASE SUBUNIT B"/>
    <property type="match status" value="1"/>
</dbReference>
<comment type="caution">
    <text evidence="8">The sequence shown here is derived from an EMBL/GenBank/DDBJ whole genome shotgun (WGS) entry which is preliminary data.</text>
</comment>
<dbReference type="GO" id="GO:0031177">
    <property type="term" value="F:phosphopantetheine binding"/>
    <property type="evidence" value="ECO:0007669"/>
    <property type="project" value="InterPro"/>
</dbReference>
<dbReference type="InterPro" id="IPR009081">
    <property type="entry name" value="PP-bd_ACP"/>
</dbReference>
<dbReference type="GO" id="GO:0043041">
    <property type="term" value="P:amino acid activation for nonribosomal peptide biosynthetic process"/>
    <property type="evidence" value="ECO:0007669"/>
    <property type="project" value="TreeGrafter"/>
</dbReference>
<dbReference type="InterPro" id="IPR042099">
    <property type="entry name" value="ANL_N_sf"/>
</dbReference>
<keyword evidence="6" id="KW-0045">Antibiotic biosynthesis</keyword>
<dbReference type="NCBIfam" id="NF003417">
    <property type="entry name" value="PRK04813.1"/>
    <property type="match status" value="7"/>
</dbReference>
<evidence type="ECO:0000256" key="6">
    <source>
        <dbReference type="ARBA" id="ARBA00023194"/>
    </source>
</evidence>
<dbReference type="OrthoDB" id="4501954at2"/>
<dbReference type="CDD" id="cd02440">
    <property type="entry name" value="AdoMet_MTases"/>
    <property type="match status" value="1"/>
</dbReference>
<gene>
    <name evidence="8" type="ORF">B8W66_16570</name>
</gene>
<dbReference type="InterPro" id="IPR025110">
    <property type="entry name" value="AMP-bd_C"/>
</dbReference>
<dbReference type="Gene3D" id="2.30.38.10">
    <property type="entry name" value="Luciferase, Domain 3"/>
    <property type="match status" value="1"/>
</dbReference>
<dbReference type="SUPFAM" id="SSF53335">
    <property type="entry name" value="S-adenosyl-L-methionine-dependent methyltransferases"/>
    <property type="match status" value="1"/>
</dbReference>
<dbReference type="GO" id="GO:0017000">
    <property type="term" value="P:antibiotic biosynthetic process"/>
    <property type="evidence" value="ECO:0007669"/>
    <property type="project" value="UniProtKB-KW"/>
</dbReference>
<dbReference type="CDD" id="cd19540">
    <property type="entry name" value="LCL_NRPS-like"/>
    <property type="match status" value="3"/>
</dbReference>